<dbReference type="EMBL" id="BCWF01000021">
    <property type="protein sequence ID" value="GAT27224.1"/>
    <property type="molecule type" value="Genomic_DNA"/>
</dbReference>
<evidence type="ECO:0000313" key="2">
    <source>
        <dbReference type="EMBL" id="GAT27224.1"/>
    </source>
</evidence>
<protein>
    <submittedName>
        <fullName evidence="2">Similar to An01g05860</fullName>
    </submittedName>
</protein>
<dbReference type="AlphaFoldDB" id="A0A146FME8"/>
<proteinExistence type="predicted"/>
<gene>
    <name evidence="2" type="ORF">RIB2604_02109120</name>
</gene>
<name>A0A146FME8_ASPKA</name>
<accession>A0A146FME8</accession>
<feature type="compositionally biased region" description="Polar residues" evidence="1">
    <location>
        <begin position="172"/>
        <end position="181"/>
    </location>
</feature>
<evidence type="ECO:0000256" key="1">
    <source>
        <dbReference type="SAM" id="MobiDB-lite"/>
    </source>
</evidence>
<feature type="region of interest" description="Disordered" evidence="1">
    <location>
        <begin position="165"/>
        <end position="187"/>
    </location>
</feature>
<feature type="compositionally biased region" description="Polar residues" evidence="1">
    <location>
        <begin position="124"/>
        <end position="142"/>
    </location>
</feature>
<dbReference type="VEuPathDB" id="FungiDB:ASPFODRAFT_202261"/>
<dbReference type="Proteomes" id="UP000075230">
    <property type="component" value="Unassembled WGS sequence"/>
</dbReference>
<sequence>MVNWKQPESADRLCAALVVAHPSLKVRQFHSSWLKLDYNAIATYFGQGATYDAIQNRFRKVHSFADQLRQEAIERGITDLPAAKARKSTTGSIASPAPRTPRMGRNGIQKPVSSSSRKRPASRTPANLITPTRSGAGSSKAGQSIMDAISLEDDMLDDERADMKPPLKAESRSAQISTMAGPTSDESDVEIIEMPPSPPAVTTGKVEEFYVSTSSFPSYPNFSVSNGNTSSTVKREREQSRILNSNVTTVNGTNTTSSTSSDFSNSRSNNDATLGISSIGGYHQTWPIFSHFNARK</sequence>
<organism evidence="2 3">
    <name type="scientific">Aspergillus kawachii</name>
    <name type="common">White koji mold</name>
    <name type="synonym">Aspergillus awamori var. kawachi</name>
    <dbReference type="NCBI Taxonomy" id="1069201"/>
    <lineage>
        <taxon>Eukaryota</taxon>
        <taxon>Fungi</taxon>
        <taxon>Dikarya</taxon>
        <taxon>Ascomycota</taxon>
        <taxon>Pezizomycotina</taxon>
        <taxon>Eurotiomycetes</taxon>
        <taxon>Eurotiomycetidae</taxon>
        <taxon>Eurotiales</taxon>
        <taxon>Aspergillaceae</taxon>
        <taxon>Aspergillus</taxon>
        <taxon>Aspergillus subgen. Circumdati</taxon>
    </lineage>
</organism>
<feature type="region of interest" description="Disordered" evidence="1">
    <location>
        <begin position="248"/>
        <end position="268"/>
    </location>
</feature>
<reference evidence="2 3" key="1">
    <citation type="journal article" date="2016" name="DNA Res.">
        <title>Genome sequence of Aspergillus luchuensis NBRC 4314.</title>
        <authorList>
            <person name="Yamada O."/>
            <person name="Machida M."/>
            <person name="Hosoyama A."/>
            <person name="Goto M."/>
            <person name="Takahashi T."/>
            <person name="Futagami T."/>
            <person name="Yamagata Y."/>
            <person name="Takeuchi M."/>
            <person name="Kobayashi T."/>
            <person name="Koike H."/>
            <person name="Abe K."/>
            <person name="Asai K."/>
            <person name="Arita M."/>
            <person name="Fujita N."/>
            <person name="Fukuda K."/>
            <person name="Higa K."/>
            <person name="Horikawa H."/>
            <person name="Ishikawa T."/>
            <person name="Jinno K."/>
            <person name="Kato Y."/>
            <person name="Kirimura K."/>
            <person name="Mizutani O."/>
            <person name="Nakasone K."/>
            <person name="Sano M."/>
            <person name="Shiraishi Y."/>
            <person name="Tsukahara M."/>
            <person name="Gomi K."/>
        </authorList>
    </citation>
    <scope>NUCLEOTIDE SEQUENCE [LARGE SCALE GENOMIC DNA]</scope>
    <source>
        <strain evidence="2 3">RIB 2604</strain>
    </source>
</reference>
<comment type="caution">
    <text evidence="2">The sequence shown here is derived from an EMBL/GenBank/DDBJ whole genome shotgun (WGS) entry which is preliminary data.</text>
</comment>
<feature type="region of interest" description="Disordered" evidence="1">
    <location>
        <begin position="81"/>
        <end position="142"/>
    </location>
</feature>
<evidence type="ECO:0000313" key="3">
    <source>
        <dbReference type="Proteomes" id="UP000075230"/>
    </source>
</evidence>
<reference evidence="3" key="2">
    <citation type="submission" date="2016-02" db="EMBL/GenBank/DDBJ databases">
        <title>Genome sequencing of Aspergillus luchuensis NBRC 4314.</title>
        <authorList>
            <person name="Yamada O."/>
        </authorList>
    </citation>
    <scope>NUCLEOTIDE SEQUENCE [LARGE SCALE GENOMIC DNA]</scope>
    <source>
        <strain evidence="3">RIB 2604</strain>
    </source>
</reference>